<comment type="caution">
    <text evidence="2">The sequence shown here is derived from an EMBL/GenBank/DDBJ whole genome shotgun (WGS) entry which is preliminary data.</text>
</comment>
<reference evidence="2 3" key="1">
    <citation type="submission" date="2019-03" db="EMBL/GenBank/DDBJ databases">
        <title>Genomic Encyclopedia of Type Strains, Phase IV (KMG-IV): sequencing the most valuable type-strain genomes for metagenomic binning, comparative biology and taxonomic classification.</title>
        <authorList>
            <person name="Goeker M."/>
        </authorList>
    </citation>
    <scope>NUCLEOTIDE SEQUENCE [LARGE SCALE GENOMIC DNA]</scope>
    <source>
        <strain evidence="2 3">DSM 100048</strain>
    </source>
</reference>
<feature type="domain" description="Thiolase C-terminal" evidence="1">
    <location>
        <begin position="261"/>
        <end position="367"/>
    </location>
</feature>
<keyword evidence="2" id="KW-0808">Transferase</keyword>
<evidence type="ECO:0000313" key="3">
    <source>
        <dbReference type="Proteomes" id="UP000294692"/>
    </source>
</evidence>
<evidence type="ECO:0000313" key="2">
    <source>
        <dbReference type="EMBL" id="TCU98921.1"/>
    </source>
</evidence>
<dbReference type="SUPFAM" id="SSF53901">
    <property type="entry name" value="Thiolase-like"/>
    <property type="match status" value="2"/>
</dbReference>
<dbReference type="Gene3D" id="3.40.47.10">
    <property type="match status" value="1"/>
</dbReference>
<sequence length="384" mass="40920">MTGLSRDIGIIGYGSARYDKKPRQSLFGYMAEAARNALASAGVAKHEVDGLAADMTNTPDTAVTMAEYFGLTTTWSHSGSSGGTGALLSVARAIRAVEEGQANYVLCIGAGAQDVAAFKQRVTRFNSAIMDYMMPHGFGGMPGIFALIQRKHMETYGTTRAQLGRVSVDLRANARQNDAALLRGPMELDDYLNAPVIADPLGLYDCVMPCSGGEAVLVGPLDRVPREKGVRMLSVRESNNYPANQIVPLNGGWEAFRDDMYGQAGYGPSDMDFVQLYDDFPIMAAIQIEDLGFCPKGEVGRFLEDNRLTFDGSFPVNTGGGQLSCGQAGGSAGLLSVVEATRQLRGEGERRQVPGARRGVVSGFGMISFGRGLAAAAAVMEQNR</sequence>
<dbReference type="InterPro" id="IPR016039">
    <property type="entry name" value="Thiolase-like"/>
</dbReference>
<dbReference type="PANTHER" id="PTHR42870">
    <property type="entry name" value="ACETYL-COA C-ACETYLTRANSFERASE"/>
    <property type="match status" value="1"/>
</dbReference>
<dbReference type="Proteomes" id="UP000294692">
    <property type="component" value="Unassembled WGS sequence"/>
</dbReference>
<organism evidence="2 3">
    <name type="scientific">Paracandidimonas soli</name>
    <dbReference type="NCBI Taxonomy" id="1917182"/>
    <lineage>
        <taxon>Bacteria</taxon>
        <taxon>Pseudomonadati</taxon>
        <taxon>Pseudomonadota</taxon>
        <taxon>Betaproteobacteria</taxon>
        <taxon>Burkholderiales</taxon>
        <taxon>Alcaligenaceae</taxon>
        <taxon>Paracandidimonas</taxon>
    </lineage>
</organism>
<name>A0A4R3V5T0_9BURK</name>
<dbReference type="PANTHER" id="PTHR42870:SF1">
    <property type="entry name" value="NON-SPECIFIC LIPID-TRANSFER PROTEIN-LIKE 2"/>
    <property type="match status" value="1"/>
</dbReference>
<keyword evidence="3" id="KW-1185">Reference proteome</keyword>
<protein>
    <submittedName>
        <fullName evidence="2">Acetyl-CoA acetyltransferase</fullName>
    </submittedName>
</protein>
<accession>A0A4R3V5T0</accession>
<gene>
    <name evidence="2" type="ORF">EV686_10415</name>
</gene>
<dbReference type="AlphaFoldDB" id="A0A4R3V5T0"/>
<dbReference type="OrthoDB" id="9790314at2"/>
<dbReference type="InterPro" id="IPR002155">
    <property type="entry name" value="Thiolase"/>
</dbReference>
<dbReference type="CDD" id="cd00829">
    <property type="entry name" value="SCP-x_thiolase"/>
    <property type="match status" value="1"/>
</dbReference>
<dbReference type="RefSeq" id="WP_132476136.1">
    <property type="nucleotide sequence ID" value="NZ_JBHRVM010000001.1"/>
</dbReference>
<evidence type="ECO:0000259" key="1">
    <source>
        <dbReference type="Pfam" id="PF22691"/>
    </source>
</evidence>
<dbReference type="PIRSF" id="PIRSF000429">
    <property type="entry name" value="Ac-CoA_Ac_transf"/>
    <property type="match status" value="1"/>
</dbReference>
<dbReference type="InterPro" id="IPR055140">
    <property type="entry name" value="Thiolase_C_2"/>
</dbReference>
<proteinExistence type="predicted"/>
<dbReference type="GO" id="GO:0003988">
    <property type="term" value="F:acetyl-CoA C-acyltransferase activity"/>
    <property type="evidence" value="ECO:0007669"/>
    <property type="project" value="UniProtKB-ARBA"/>
</dbReference>
<dbReference type="EMBL" id="SMBX01000004">
    <property type="protein sequence ID" value="TCU98921.1"/>
    <property type="molecule type" value="Genomic_DNA"/>
</dbReference>
<dbReference type="Pfam" id="PF22691">
    <property type="entry name" value="Thiolase_C_1"/>
    <property type="match status" value="1"/>
</dbReference>